<dbReference type="EMBL" id="BRPL01000004">
    <property type="protein sequence ID" value="GLB47446.1"/>
    <property type="molecule type" value="Genomic_DNA"/>
</dbReference>
<reference evidence="9" key="1">
    <citation type="submission" date="2022-07" db="EMBL/GenBank/DDBJ databases">
        <authorList>
            <person name="Kouya T."/>
            <person name="Ishiyama Y."/>
        </authorList>
    </citation>
    <scope>NUCLEOTIDE SEQUENCE</scope>
    <source>
        <strain evidence="9">WR16-4</strain>
    </source>
</reference>
<keyword evidence="5 8" id="KW-0274">FAD</keyword>
<dbReference type="GO" id="GO:0106312">
    <property type="term" value="F:methylenetetrahydrofolate reductase (NADH) activity"/>
    <property type="evidence" value="ECO:0007669"/>
    <property type="project" value="UniProtKB-EC"/>
</dbReference>
<dbReference type="GO" id="GO:0005829">
    <property type="term" value="C:cytosol"/>
    <property type="evidence" value="ECO:0007669"/>
    <property type="project" value="TreeGrafter"/>
</dbReference>
<evidence type="ECO:0000256" key="7">
    <source>
        <dbReference type="ARBA" id="ARBA00048628"/>
    </source>
</evidence>
<sequence length="276" mass="31420">MPIFSLEIFPPKHNLPNFKIQLMLKKFQQMHPAFTSVTLGTNGTIQNQNTIDVANYLQNNLKIPAMVHLPGRYQTKAQVISVLKRLDQINVHQILALQGNQISNLASPHVFEHANQLINFIHSNFPSFIVASACYPSNDIQFLHDEMPFLRLKRDAGSTQMISQLFFDNQSFYHLQKCSDDAYLNIPIEAGIMPCTSVHQLKKMSQMSHATIPKSFAHNMNVNQDDLQAMKQIGIQHAIDQIHDLVEHNVHGIHLYSMNQIDVAQSIWDAVKSDFI</sequence>
<keyword evidence="10" id="KW-1185">Reference proteome</keyword>
<comment type="similarity">
    <text evidence="3 8">Belongs to the methylenetetrahydrofolate reductase family.</text>
</comment>
<evidence type="ECO:0000256" key="2">
    <source>
        <dbReference type="ARBA" id="ARBA00004777"/>
    </source>
</evidence>
<dbReference type="PANTHER" id="PTHR45754">
    <property type="entry name" value="METHYLENETETRAHYDROFOLATE REDUCTASE"/>
    <property type="match status" value="1"/>
</dbReference>
<dbReference type="GO" id="GO:0009086">
    <property type="term" value="P:methionine biosynthetic process"/>
    <property type="evidence" value="ECO:0007669"/>
    <property type="project" value="TreeGrafter"/>
</dbReference>
<evidence type="ECO:0000256" key="1">
    <source>
        <dbReference type="ARBA" id="ARBA00001974"/>
    </source>
</evidence>
<evidence type="ECO:0000313" key="9">
    <source>
        <dbReference type="EMBL" id="GLB47446.1"/>
    </source>
</evidence>
<dbReference type="SUPFAM" id="SSF51730">
    <property type="entry name" value="FAD-linked oxidoreductase"/>
    <property type="match status" value="1"/>
</dbReference>
<keyword evidence="6 8" id="KW-0560">Oxidoreductase</keyword>
<name>A0A9W6B2U3_9LACO</name>
<dbReference type="InterPro" id="IPR003171">
    <property type="entry name" value="Mehydrof_redctse-like"/>
</dbReference>
<dbReference type="GO" id="GO:0035999">
    <property type="term" value="P:tetrahydrofolate interconversion"/>
    <property type="evidence" value="ECO:0007669"/>
    <property type="project" value="TreeGrafter"/>
</dbReference>
<dbReference type="Pfam" id="PF02219">
    <property type="entry name" value="MTHFR"/>
    <property type="match status" value="1"/>
</dbReference>
<comment type="cofactor">
    <cofactor evidence="1 8">
        <name>FAD</name>
        <dbReference type="ChEBI" id="CHEBI:57692"/>
    </cofactor>
</comment>
<protein>
    <recommendedName>
        <fullName evidence="8">Methylenetetrahydrofolate reductase</fullName>
    </recommendedName>
</protein>
<dbReference type="InterPro" id="IPR029041">
    <property type="entry name" value="FAD-linked_oxidoreductase-like"/>
</dbReference>
<dbReference type="Gene3D" id="3.20.20.220">
    <property type="match status" value="1"/>
</dbReference>
<evidence type="ECO:0000256" key="4">
    <source>
        <dbReference type="ARBA" id="ARBA00022630"/>
    </source>
</evidence>
<reference evidence="9" key="2">
    <citation type="journal article" date="2023" name="PLoS ONE">
        <title>Philodulcilactobacillus myokoensis gen. nov., sp. nov., a fructophilic, acidophilic, and agar-phobic lactic acid bacterium isolated from fermented vegetable extracts.</title>
        <authorList>
            <person name="Kouya T."/>
            <person name="Ishiyama Y."/>
            <person name="Ohashi S."/>
            <person name="Kumakubo R."/>
            <person name="Yamazaki T."/>
            <person name="Otaki T."/>
        </authorList>
    </citation>
    <scope>NUCLEOTIDE SEQUENCE</scope>
    <source>
        <strain evidence="9">WR16-4</strain>
    </source>
</reference>
<dbReference type="AlphaFoldDB" id="A0A9W6B2U3"/>
<dbReference type="CDD" id="cd00537">
    <property type="entry name" value="MTHFR"/>
    <property type="match status" value="1"/>
</dbReference>
<keyword evidence="4 8" id="KW-0285">Flavoprotein</keyword>
<accession>A0A9W6B2U3</accession>
<dbReference type="Proteomes" id="UP001144204">
    <property type="component" value="Unassembled WGS sequence"/>
</dbReference>
<dbReference type="GO" id="GO:0071949">
    <property type="term" value="F:FAD binding"/>
    <property type="evidence" value="ECO:0007669"/>
    <property type="project" value="TreeGrafter"/>
</dbReference>
<evidence type="ECO:0000256" key="5">
    <source>
        <dbReference type="ARBA" id="ARBA00022827"/>
    </source>
</evidence>
<dbReference type="RefSeq" id="WP_286136985.1">
    <property type="nucleotide sequence ID" value="NZ_BRPL01000004.1"/>
</dbReference>
<proteinExistence type="inferred from homology"/>
<comment type="pathway">
    <text evidence="2 8">One-carbon metabolism; tetrahydrofolate interconversion.</text>
</comment>
<comment type="catalytic activity">
    <reaction evidence="7">
        <text>(6S)-5-methyl-5,6,7,8-tetrahydrofolate + NAD(+) = (6R)-5,10-methylene-5,6,7,8-tetrahydrofolate + NADH + H(+)</text>
        <dbReference type="Rhea" id="RHEA:19821"/>
        <dbReference type="ChEBI" id="CHEBI:15378"/>
        <dbReference type="ChEBI" id="CHEBI:15636"/>
        <dbReference type="ChEBI" id="CHEBI:18608"/>
        <dbReference type="ChEBI" id="CHEBI:57540"/>
        <dbReference type="ChEBI" id="CHEBI:57945"/>
        <dbReference type="EC" id="1.5.1.54"/>
    </reaction>
    <physiologicalReaction direction="right-to-left" evidence="7">
        <dbReference type="Rhea" id="RHEA:19823"/>
    </physiologicalReaction>
</comment>
<evidence type="ECO:0000256" key="3">
    <source>
        <dbReference type="ARBA" id="ARBA00006743"/>
    </source>
</evidence>
<gene>
    <name evidence="9" type="primary">metF_2</name>
    <name evidence="9" type="ORF">WR164_14250</name>
</gene>
<evidence type="ECO:0000256" key="8">
    <source>
        <dbReference type="RuleBase" id="RU003862"/>
    </source>
</evidence>
<dbReference type="PANTHER" id="PTHR45754:SF3">
    <property type="entry name" value="METHYLENETETRAHYDROFOLATE REDUCTASE (NADPH)"/>
    <property type="match status" value="1"/>
</dbReference>
<evidence type="ECO:0000256" key="6">
    <source>
        <dbReference type="ARBA" id="ARBA00023002"/>
    </source>
</evidence>
<evidence type="ECO:0000313" key="10">
    <source>
        <dbReference type="Proteomes" id="UP001144204"/>
    </source>
</evidence>
<organism evidence="9 10">
    <name type="scientific">Philodulcilactobacillus myokoensis</name>
    <dbReference type="NCBI Taxonomy" id="2929573"/>
    <lineage>
        <taxon>Bacteria</taxon>
        <taxon>Bacillati</taxon>
        <taxon>Bacillota</taxon>
        <taxon>Bacilli</taxon>
        <taxon>Lactobacillales</taxon>
        <taxon>Lactobacillaceae</taxon>
        <taxon>Philodulcilactobacillus</taxon>
    </lineage>
</organism>
<comment type="caution">
    <text evidence="9">The sequence shown here is derived from an EMBL/GenBank/DDBJ whole genome shotgun (WGS) entry which is preliminary data.</text>
</comment>